<protein>
    <submittedName>
        <fullName evidence="2">Uncharacterized protein</fullName>
    </submittedName>
</protein>
<dbReference type="EMBL" id="CAJJDO010000010">
    <property type="protein sequence ID" value="CAD8141798.1"/>
    <property type="molecule type" value="Genomic_DNA"/>
</dbReference>
<evidence type="ECO:0000256" key="1">
    <source>
        <dbReference type="SAM" id="Phobius"/>
    </source>
</evidence>
<sequence>MNFITLRFNNSEFEHRYSSQRKSLQKQSQTVYRLFLIILISLEIFGNVLQKLWFETILNLFALLIMLLGYIFKQQLASLNNTLTLIAIIIYNIQHPIKQGFLNHSNDKEELQEQSLNGVIQ</sequence>
<organism evidence="2 3">
    <name type="scientific">Paramecium pentaurelia</name>
    <dbReference type="NCBI Taxonomy" id="43138"/>
    <lineage>
        <taxon>Eukaryota</taxon>
        <taxon>Sar</taxon>
        <taxon>Alveolata</taxon>
        <taxon>Ciliophora</taxon>
        <taxon>Intramacronucleata</taxon>
        <taxon>Oligohymenophorea</taxon>
        <taxon>Peniculida</taxon>
        <taxon>Parameciidae</taxon>
        <taxon>Paramecium</taxon>
    </lineage>
</organism>
<reference evidence="2" key="1">
    <citation type="submission" date="2021-01" db="EMBL/GenBank/DDBJ databases">
        <authorList>
            <consortium name="Genoscope - CEA"/>
            <person name="William W."/>
        </authorList>
    </citation>
    <scope>NUCLEOTIDE SEQUENCE</scope>
</reference>
<keyword evidence="1" id="KW-0812">Transmembrane</keyword>
<gene>
    <name evidence="2" type="ORF">PPENT_87.1.T0100312</name>
</gene>
<keyword evidence="1" id="KW-0472">Membrane</keyword>
<dbReference type="AlphaFoldDB" id="A0A8S1SPQ6"/>
<evidence type="ECO:0000313" key="2">
    <source>
        <dbReference type="EMBL" id="CAD8141798.1"/>
    </source>
</evidence>
<feature type="transmembrane region" description="Helical" evidence="1">
    <location>
        <begin position="30"/>
        <end position="46"/>
    </location>
</feature>
<evidence type="ECO:0000313" key="3">
    <source>
        <dbReference type="Proteomes" id="UP000689195"/>
    </source>
</evidence>
<keyword evidence="1" id="KW-1133">Transmembrane helix</keyword>
<dbReference type="Proteomes" id="UP000689195">
    <property type="component" value="Unassembled WGS sequence"/>
</dbReference>
<comment type="caution">
    <text evidence="2">The sequence shown here is derived from an EMBL/GenBank/DDBJ whole genome shotgun (WGS) entry which is preliminary data.</text>
</comment>
<keyword evidence="3" id="KW-1185">Reference proteome</keyword>
<accession>A0A8S1SPQ6</accession>
<proteinExistence type="predicted"/>
<feature type="transmembrane region" description="Helical" evidence="1">
    <location>
        <begin position="52"/>
        <end position="72"/>
    </location>
</feature>
<name>A0A8S1SPQ6_9CILI</name>